<gene>
    <name evidence="5" type="ORF">SHERM_08585</name>
</gene>
<protein>
    <recommendedName>
        <fullName evidence="4">K Homology domain-containing protein</fullName>
    </recommendedName>
</protein>
<evidence type="ECO:0000259" key="4">
    <source>
        <dbReference type="SMART" id="SM00322"/>
    </source>
</evidence>
<keyword evidence="2" id="KW-0694">RNA-binding</keyword>
<evidence type="ECO:0000256" key="1">
    <source>
        <dbReference type="ARBA" id="ARBA00022737"/>
    </source>
</evidence>
<feature type="region of interest" description="Disordered" evidence="3">
    <location>
        <begin position="1"/>
        <end position="88"/>
    </location>
</feature>
<dbReference type="EMBL" id="CACSLK010034598">
    <property type="protein sequence ID" value="CAA0842730.1"/>
    <property type="molecule type" value="Genomic_DNA"/>
</dbReference>
<comment type="caution">
    <text evidence="5">The sequence shown here is derived from an EMBL/GenBank/DDBJ whole genome shotgun (WGS) entry which is preliminary data.</text>
</comment>
<reference evidence="5" key="1">
    <citation type="submission" date="2019-12" db="EMBL/GenBank/DDBJ databases">
        <authorList>
            <person name="Scholes J."/>
        </authorList>
    </citation>
    <scope>NUCLEOTIDE SEQUENCE</scope>
</reference>
<feature type="compositionally biased region" description="Low complexity" evidence="3">
    <location>
        <begin position="38"/>
        <end position="47"/>
    </location>
</feature>
<dbReference type="CDD" id="cd00105">
    <property type="entry name" value="KH-I"/>
    <property type="match status" value="1"/>
</dbReference>
<keyword evidence="1" id="KW-0677">Repeat</keyword>
<dbReference type="Gene3D" id="3.30.1370.10">
    <property type="entry name" value="K Homology domain, type 1"/>
    <property type="match status" value="3"/>
</dbReference>
<dbReference type="SUPFAM" id="SSF54791">
    <property type="entry name" value="Eukaryotic type KH-domain (KH-domain type I)"/>
    <property type="match status" value="3"/>
</dbReference>
<dbReference type="InterPro" id="IPR036612">
    <property type="entry name" value="KH_dom_type_1_sf"/>
</dbReference>
<name>A0A9N7RSZ5_STRHE</name>
<dbReference type="PROSITE" id="PS50084">
    <property type="entry name" value="KH_TYPE_1"/>
    <property type="match status" value="3"/>
</dbReference>
<evidence type="ECO:0000313" key="5">
    <source>
        <dbReference type="EMBL" id="CAA0842730.1"/>
    </source>
</evidence>
<dbReference type="OrthoDB" id="442947at2759"/>
<accession>A0A9N7RSZ5</accession>
<feature type="domain" description="K Homology" evidence="4">
    <location>
        <begin position="95"/>
        <end position="218"/>
    </location>
</feature>
<dbReference type="InterPro" id="IPR004087">
    <property type="entry name" value="KH_dom"/>
</dbReference>
<sequence length="404" mass="43322">MSQTETPADPSRNPNPTHPPSNRDPQPAPEVDPNHTSAAPSEAAVAADDQRPSDPAVASTAAATLKRPRDATQGEAEGTSTADAPAAKRRVRASGDLIYRIVVPCRQIGKVIGRSGHRIQKIREDSKAAIKIADAISVSEIVISLIDSSFWEYSGGLIGVSGQNIVNLRNTSGAAITVLSPNQLPPCASAHESDRVVQISGELPAVLRAVVEIGRQLRDNPPKQVISVNPTNNTGFRRQSQHYVDPNSGSYVNLDVMVPENLVGGLIGRFGANISRIRNESGANIKVYGARGEQTQRQIHLGGNAQQVALAKQRVDEYVYAELMRQTGGQLPPSAVQFQQIPSQQPVPDSSNALYQSYAHPHALYTTSNQESGLMTAIPPIYGTTAMNQVPPYYDPKSYPAPQL</sequence>
<organism evidence="5 6">
    <name type="scientific">Striga hermonthica</name>
    <name type="common">Purple witchweed</name>
    <name type="synonym">Buchnera hermonthica</name>
    <dbReference type="NCBI Taxonomy" id="68872"/>
    <lineage>
        <taxon>Eukaryota</taxon>
        <taxon>Viridiplantae</taxon>
        <taxon>Streptophyta</taxon>
        <taxon>Embryophyta</taxon>
        <taxon>Tracheophyta</taxon>
        <taxon>Spermatophyta</taxon>
        <taxon>Magnoliopsida</taxon>
        <taxon>eudicotyledons</taxon>
        <taxon>Gunneridae</taxon>
        <taxon>Pentapetalae</taxon>
        <taxon>asterids</taxon>
        <taxon>lamiids</taxon>
        <taxon>Lamiales</taxon>
        <taxon>Orobanchaceae</taxon>
        <taxon>Buchnereae</taxon>
        <taxon>Striga</taxon>
    </lineage>
</organism>
<dbReference type="Proteomes" id="UP001153555">
    <property type="component" value="Unassembled WGS sequence"/>
</dbReference>
<evidence type="ECO:0000256" key="2">
    <source>
        <dbReference type="PROSITE-ProRule" id="PRU00117"/>
    </source>
</evidence>
<dbReference type="GO" id="GO:0003723">
    <property type="term" value="F:RNA binding"/>
    <property type="evidence" value="ECO:0007669"/>
    <property type="project" value="UniProtKB-UniRule"/>
</dbReference>
<feature type="domain" description="K Homology" evidence="4">
    <location>
        <begin position="250"/>
        <end position="320"/>
    </location>
</feature>
<dbReference type="Pfam" id="PF00013">
    <property type="entry name" value="KH_1"/>
    <property type="match status" value="3"/>
</dbReference>
<proteinExistence type="predicted"/>
<evidence type="ECO:0000313" key="6">
    <source>
        <dbReference type="Proteomes" id="UP001153555"/>
    </source>
</evidence>
<dbReference type="AlphaFoldDB" id="A0A9N7RSZ5"/>
<dbReference type="SMART" id="SM00322">
    <property type="entry name" value="KH"/>
    <property type="match status" value="2"/>
</dbReference>
<evidence type="ECO:0000256" key="3">
    <source>
        <dbReference type="SAM" id="MobiDB-lite"/>
    </source>
</evidence>
<keyword evidence="6" id="KW-1185">Reference proteome</keyword>
<dbReference type="PANTHER" id="PTHR10288">
    <property type="entry name" value="KH DOMAIN CONTAINING RNA BINDING PROTEIN"/>
    <property type="match status" value="1"/>
</dbReference>
<dbReference type="InterPro" id="IPR004088">
    <property type="entry name" value="KH_dom_type_1"/>
</dbReference>